<evidence type="ECO:0000256" key="7">
    <source>
        <dbReference type="PROSITE-ProRule" id="PRU00169"/>
    </source>
</evidence>
<dbReference type="PROSITE" id="PS50110">
    <property type="entry name" value="RESPONSE_REGULATORY"/>
    <property type="match status" value="1"/>
</dbReference>
<dbReference type="InterPro" id="IPR018062">
    <property type="entry name" value="HTH_AraC-typ_CS"/>
</dbReference>
<dbReference type="InterPro" id="IPR011990">
    <property type="entry name" value="TPR-like_helical_dom_sf"/>
</dbReference>
<dbReference type="SMART" id="SM00388">
    <property type="entry name" value="HisKA"/>
    <property type="match status" value="1"/>
</dbReference>
<dbReference type="InterPro" id="IPR009057">
    <property type="entry name" value="Homeodomain-like_sf"/>
</dbReference>
<dbReference type="PANTHER" id="PTHR43547">
    <property type="entry name" value="TWO-COMPONENT HISTIDINE KINASE"/>
    <property type="match status" value="1"/>
</dbReference>
<dbReference type="SUPFAM" id="SSF55874">
    <property type="entry name" value="ATPase domain of HSP90 chaperone/DNA topoisomerase II/histidine kinase"/>
    <property type="match status" value="1"/>
</dbReference>
<feature type="transmembrane region" description="Helical" evidence="10">
    <location>
        <begin position="12"/>
        <end position="31"/>
    </location>
</feature>
<dbReference type="InterPro" id="IPR003594">
    <property type="entry name" value="HATPase_dom"/>
</dbReference>
<dbReference type="Gene3D" id="3.30.565.10">
    <property type="entry name" value="Histidine kinase-like ATPase, C-terminal domain"/>
    <property type="match status" value="1"/>
</dbReference>
<evidence type="ECO:0000256" key="9">
    <source>
        <dbReference type="SAM" id="MobiDB-lite"/>
    </source>
</evidence>
<dbReference type="SUPFAM" id="SSF47384">
    <property type="entry name" value="Homodimeric domain of signal transducing histidine kinase"/>
    <property type="match status" value="1"/>
</dbReference>
<dbReference type="CDD" id="cd17574">
    <property type="entry name" value="REC_OmpR"/>
    <property type="match status" value="1"/>
</dbReference>
<organism evidence="14 15">
    <name type="scientific">Segatella buccae</name>
    <dbReference type="NCBI Taxonomy" id="28126"/>
    <lineage>
        <taxon>Bacteria</taxon>
        <taxon>Pseudomonadati</taxon>
        <taxon>Bacteroidota</taxon>
        <taxon>Bacteroidia</taxon>
        <taxon>Bacteroidales</taxon>
        <taxon>Prevotellaceae</taxon>
        <taxon>Segatella</taxon>
    </lineage>
</organism>
<evidence type="ECO:0000259" key="12">
    <source>
        <dbReference type="PROSITE" id="PS50109"/>
    </source>
</evidence>
<keyword evidence="3 7" id="KW-0597">Phosphoprotein</keyword>
<evidence type="ECO:0000313" key="14">
    <source>
        <dbReference type="EMBL" id="SUB80339.1"/>
    </source>
</evidence>
<keyword evidence="6" id="KW-0804">Transcription</keyword>
<keyword evidence="10" id="KW-0812">Transmembrane</keyword>
<evidence type="ECO:0000256" key="2">
    <source>
        <dbReference type="ARBA" id="ARBA00012438"/>
    </source>
</evidence>
<reference evidence="14 15" key="1">
    <citation type="submission" date="2018-06" db="EMBL/GenBank/DDBJ databases">
        <authorList>
            <consortium name="Pathogen Informatics"/>
            <person name="Doyle S."/>
        </authorList>
    </citation>
    <scope>NUCLEOTIDE SEQUENCE [LARGE SCALE GENOMIC DNA]</scope>
    <source>
        <strain evidence="14 15">NCTC13063</strain>
    </source>
</reference>
<dbReference type="EMBL" id="UGTJ01000001">
    <property type="protein sequence ID" value="SUB80339.1"/>
    <property type="molecule type" value="Genomic_DNA"/>
</dbReference>
<dbReference type="PROSITE" id="PS00041">
    <property type="entry name" value="HTH_ARAC_FAMILY_1"/>
    <property type="match status" value="1"/>
</dbReference>
<dbReference type="CDD" id="cd00082">
    <property type="entry name" value="HisKA"/>
    <property type="match status" value="1"/>
</dbReference>
<dbReference type="Pfam" id="PF00072">
    <property type="entry name" value="Response_reg"/>
    <property type="match status" value="1"/>
</dbReference>
<dbReference type="AlphaFoldDB" id="A0AAQ1ZIL6"/>
<dbReference type="GO" id="GO:0000155">
    <property type="term" value="F:phosphorelay sensor kinase activity"/>
    <property type="evidence" value="ECO:0007669"/>
    <property type="project" value="InterPro"/>
</dbReference>
<comment type="caution">
    <text evidence="14">The sequence shown here is derived from an EMBL/GenBank/DDBJ whole genome shotgun (WGS) entry which is preliminary data.</text>
</comment>
<dbReference type="Pfam" id="PF13424">
    <property type="entry name" value="TPR_12"/>
    <property type="match status" value="1"/>
</dbReference>
<evidence type="ECO:0000256" key="8">
    <source>
        <dbReference type="PROSITE-ProRule" id="PRU00339"/>
    </source>
</evidence>
<name>A0AAQ1ZIL6_9BACT</name>
<evidence type="ECO:0000259" key="11">
    <source>
        <dbReference type="PROSITE" id="PS01124"/>
    </source>
</evidence>
<dbReference type="PANTHER" id="PTHR43547:SF2">
    <property type="entry name" value="HYBRID SIGNAL TRANSDUCTION HISTIDINE KINASE C"/>
    <property type="match status" value="1"/>
</dbReference>
<dbReference type="Pfam" id="PF00512">
    <property type="entry name" value="HisKA"/>
    <property type="match status" value="1"/>
</dbReference>
<dbReference type="SUPFAM" id="SSF48452">
    <property type="entry name" value="TPR-like"/>
    <property type="match status" value="2"/>
</dbReference>
<dbReference type="InterPro" id="IPR003661">
    <property type="entry name" value="HisK_dim/P_dom"/>
</dbReference>
<gene>
    <name evidence="14" type="primary">evgS_4</name>
    <name evidence="14" type="ORF">NCTC13063_01622</name>
</gene>
<feature type="region of interest" description="Disordered" evidence="9">
    <location>
        <begin position="838"/>
        <end position="861"/>
    </location>
</feature>
<dbReference type="Pfam" id="PF13374">
    <property type="entry name" value="TPR_10"/>
    <property type="match status" value="1"/>
</dbReference>
<dbReference type="InterPro" id="IPR005467">
    <property type="entry name" value="His_kinase_dom"/>
</dbReference>
<dbReference type="Pfam" id="PF12833">
    <property type="entry name" value="HTH_18"/>
    <property type="match status" value="1"/>
</dbReference>
<evidence type="ECO:0000256" key="1">
    <source>
        <dbReference type="ARBA" id="ARBA00000085"/>
    </source>
</evidence>
<keyword evidence="8" id="KW-0802">TPR repeat</keyword>
<dbReference type="SMART" id="SM00448">
    <property type="entry name" value="REC"/>
    <property type="match status" value="1"/>
</dbReference>
<comment type="catalytic activity">
    <reaction evidence="1">
        <text>ATP + protein L-histidine = ADP + protein N-phospho-L-histidine.</text>
        <dbReference type="EC" id="2.7.13.3"/>
    </reaction>
</comment>
<dbReference type="InterPro" id="IPR019734">
    <property type="entry name" value="TPR_rpt"/>
</dbReference>
<accession>A0AAQ1ZIL6</accession>
<dbReference type="PROSITE" id="PS01124">
    <property type="entry name" value="HTH_ARAC_FAMILY_2"/>
    <property type="match status" value="1"/>
</dbReference>
<dbReference type="PRINTS" id="PR00344">
    <property type="entry name" value="BCTRLSENSOR"/>
</dbReference>
<evidence type="ECO:0000313" key="15">
    <source>
        <dbReference type="Proteomes" id="UP000255283"/>
    </source>
</evidence>
<dbReference type="InterPro" id="IPR036097">
    <property type="entry name" value="HisK_dim/P_sf"/>
</dbReference>
<dbReference type="Gene3D" id="1.25.40.10">
    <property type="entry name" value="Tetratricopeptide repeat domain"/>
    <property type="match status" value="1"/>
</dbReference>
<dbReference type="InterPro" id="IPR036890">
    <property type="entry name" value="HATPase_C_sf"/>
</dbReference>
<sequence>MNSIQIKGVLKFAGSRFFRILAPVYIFMPMQDDDFDKRPSSKYYLLLLLFSLLLGSCGQGGKEQLARGERDSLRKEMSRYSLMGYALRDSSQYLAASEMHQRELSLAQQLDDTLMVINSLNSLGANYRRMGIFNEALDYYGQVLVMIQGARSKGDSRYRKCQAVAYNGLGNVYTMMGNYADADSVLRIALAIETELGSENGMNVDNANLGRVFELRGQLDSAWNYYNRAFYHSKRYGSALSLAYCHVNFGRVYEKRHQYAKAIKEFNLAFGLIDGKKDLWLWLQPCIALARIHMLTGDLTTSEGYLSDALRVAKSINSTEYLVEIYGLYSELYQKRGDYEKALDNFTLSTNYEDSLVDMKKLFQLQNQRINYARKQKDMEMLQMHVDLQSERQSKGLIITILFLALAVTGSLLATYWYIAGARRRTAETLRKLSVARDHFFTNITHEFRTPLTIIQGIGEELAETDFSGSESTGELEKAIHHKASIIVRQGNSLLLLINQILDIAKLQTAVSTAPKWRHGDIVGFIGMACESFQELASRKGITIDYRPAQPSLPMDIIPDYLHKVVGNLLSNAIKFSFNDSRIILTTDVADERLVLRISDEGIGMTEEQKARVFEPFYQADTESRNIGTGVGLSLLRLAVTAMDGTVNVESEPGRGTTFEVKMPLRHAGGEWEPMGYDGYGYFLGSAGAEEEQPPQDDSLDDDSATRVLIVEDSAMVAEYIGQQLGGEYRLFYAADGESGWEKALQLVPDIIITDVMMPRLDGCLLCRRIRRSDLLGHVPVVMVTAKVTHEDKMQGLEAGADAYLEKPFHGDELNRRVERLLEQQQLMRKKLLAELENSPVEKMEQEGQEEQQAEERKGEALSAVNKQYLERFTREVETQLKGGKVDVSRLAEAMFVSRAQLNRKIRAITGQTTTGYIADLRVNKAKLLLKEHPEMSISEVAYHCGIEDTPYFITLFKRKTGQTPGAWRETVSEE</sequence>
<dbReference type="Pfam" id="PF02518">
    <property type="entry name" value="HATPase_c"/>
    <property type="match status" value="1"/>
</dbReference>
<evidence type="ECO:0000259" key="13">
    <source>
        <dbReference type="PROSITE" id="PS50110"/>
    </source>
</evidence>
<feature type="domain" description="Histidine kinase" evidence="12">
    <location>
        <begin position="443"/>
        <end position="667"/>
    </location>
</feature>
<dbReference type="Gene3D" id="1.10.287.130">
    <property type="match status" value="1"/>
</dbReference>
<dbReference type="Gene3D" id="1.10.10.60">
    <property type="entry name" value="Homeodomain-like"/>
    <property type="match status" value="1"/>
</dbReference>
<keyword evidence="10" id="KW-0472">Membrane</keyword>
<proteinExistence type="predicted"/>
<dbReference type="SMART" id="SM00028">
    <property type="entry name" value="TPR"/>
    <property type="match status" value="6"/>
</dbReference>
<evidence type="ECO:0000256" key="6">
    <source>
        <dbReference type="ARBA" id="ARBA00023163"/>
    </source>
</evidence>
<feature type="transmembrane region" description="Helical" evidence="10">
    <location>
        <begin position="43"/>
        <end position="61"/>
    </location>
</feature>
<feature type="transmembrane region" description="Helical" evidence="10">
    <location>
        <begin position="397"/>
        <end position="419"/>
    </location>
</feature>
<evidence type="ECO:0000256" key="4">
    <source>
        <dbReference type="ARBA" id="ARBA00023015"/>
    </source>
</evidence>
<feature type="domain" description="Response regulatory" evidence="13">
    <location>
        <begin position="707"/>
        <end position="822"/>
    </location>
</feature>
<keyword evidence="10" id="KW-1133">Transmembrane helix</keyword>
<feature type="modified residue" description="4-aspartylphosphate" evidence="7">
    <location>
        <position position="755"/>
    </location>
</feature>
<evidence type="ECO:0000256" key="5">
    <source>
        <dbReference type="ARBA" id="ARBA00023125"/>
    </source>
</evidence>
<protein>
    <recommendedName>
        <fullName evidence="2">histidine kinase</fullName>
        <ecNumber evidence="2">2.7.13.3</ecNumber>
    </recommendedName>
</protein>
<dbReference type="SMART" id="SM00387">
    <property type="entry name" value="HATPase_c"/>
    <property type="match status" value="1"/>
</dbReference>
<dbReference type="Proteomes" id="UP000255283">
    <property type="component" value="Unassembled WGS sequence"/>
</dbReference>
<keyword evidence="5" id="KW-0238">DNA-binding</keyword>
<keyword evidence="4" id="KW-0805">Transcription regulation</keyword>
<dbReference type="PROSITE" id="PS50005">
    <property type="entry name" value="TPR"/>
    <property type="match status" value="1"/>
</dbReference>
<dbReference type="EC" id="2.7.13.3" evidence="2"/>
<dbReference type="InterPro" id="IPR011006">
    <property type="entry name" value="CheY-like_superfamily"/>
</dbReference>
<dbReference type="InterPro" id="IPR018060">
    <property type="entry name" value="HTH_AraC"/>
</dbReference>
<feature type="domain" description="HTH araC/xylS-type" evidence="11">
    <location>
        <begin position="871"/>
        <end position="971"/>
    </location>
</feature>
<dbReference type="InterPro" id="IPR004358">
    <property type="entry name" value="Sig_transdc_His_kin-like_C"/>
</dbReference>
<dbReference type="Gene3D" id="3.40.50.2300">
    <property type="match status" value="1"/>
</dbReference>
<feature type="repeat" description="TPR" evidence="8">
    <location>
        <begin position="163"/>
        <end position="196"/>
    </location>
</feature>
<dbReference type="SMART" id="SM00342">
    <property type="entry name" value="HTH_ARAC"/>
    <property type="match status" value="1"/>
</dbReference>
<dbReference type="GO" id="GO:0043565">
    <property type="term" value="F:sequence-specific DNA binding"/>
    <property type="evidence" value="ECO:0007669"/>
    <property type="project" value="InterPro"/>
</dbReference>
<dbReference type="SUPFAM" id="SSF46689">
    <property type="entry name" value="Homeodomain-like"/>
    <property type="match status" value="1"/>
</dbReference>
<keyword evidence="14" id="KW-0808">Transferase</keyword>
<dbReference type="PROSITE" id="PS50109">
    <property type="entry name" value="HIS_KIN"/>
    <property type="match status" value="1"/>
</dbReference>
<dbReference type="GO" id="GO:0003700">
    <property type="term" value="F:DNA-binding transcription factor activity"/>
    <property type="evidence" value="ECO:0007669"/>
    <property type="project" value="InterPro"/>
</dbReference>
<dbReference type="SUPFAM" id="SSF52172">
    <property type="entry name" value="CheY-like"/>
    <property type="match status" value="1"/>
</dbReference>
<evidence type="ECO:0000256" key="3">
    <source>
        <dbReference type="ARBA" id="ARBA00022553"/>
    </source>
</evidence>
<dbReference type="InterPro" id="IPR001789">
    <property type="entry name" value="Sig_transdc_resp-reg_receiver"/>
</dbReference>
<evidence type="ECO:0000256" key="10">
    <source>
        <dbReference type="SAM" id="Phobius"/>
    </source>
</evidence>